<evidence type="ECO:0000256" key="3">
    <source>
        <dbReference type="ARBA" id="ARBA00022527"/>
    </source>
</evidence>
<keyword evidence="7 10" id="KW-0067">ATP-binding</keyword>
<feature type="compositionally biased region" description="Basic and acidic residues" evidence="12">
    <location>
        <begin position="402"/>
        <end position="412"/>
    </location>
</feature>
<evidence type="ECO:0000313" key="14">
    <source>
        <dbReference type="EMBL" id="KDQ56399.1"/>
    </source>
</evidence>
<protein>
    <recommendedName>
        <fullName evidence="2">non-specific serine/threonine protein kinase</fullName>
        <ecNumber evidence="2">2.7.11.1</ecNumber>
    </recommendedName>
</protein>
<evidence type="ECO:0000259" key="13">
    <source>
        <dbReference type="PROSITE" id="PS50011"/>
    </source>
</evidence>
<feature type="compositionally biased region" description="Polar residues" evidence="12">
    <location>
        <begin position="15"/>
        <end position="29"/>
    </location>
</feature>
<keyword evidence="6" id="KW-0418">Kinase</keyword>
<dbReference type="EC" id="2.7.11.1" evidence="2"/>
<sequence length="434" mass="48666">MDQPDRTAHSEHQNVSESTRTIRDSNTQAGRHSLRDYEFGDILGEGSYSTVYRAHSLVSTHEYAIKVVDKSHLRRNNKVHTAMAEKNTLIRLGSDHPGIARLHTTFQDEWSLYFVLDYCPNGSLHSHLTRLGSFSLHCTQFYAAQIIDAVAYIHSKGVVHRDLKPENLLLDKHMRIKIADFGTAKILQGTSQTKTFVGTPQYQPPELLESGTMCPASDLWAIGCIIYQLLSGSFPFCDITDYLTWQRIKALDYTIPTDLPPTAADLISRILVREPEGRLGAGADGSGHGMKDLREHGFFEGIKWDELWSGEVPLLEHGLICREELGCRQDQDGGFGDPVEDFEFDWANGEGSEDSLIRGQKLDGDNWGTRRSQDEIEWANPNFLAEHDLGKLRPQGESGFGRGDHRNDHDSPTELDGLESYAFPAIPKSCGEIR</sequence>
<name>A0A067PNM5_9AGAM</name>
<dbReference type="EMBL" id="KL197722">
    <property type="protein sequence ID" value="KDQ56399.1"/>
    <property type="molecule type" value="Genomic_DNA"/>
</dbReference>
<keyword evidence="3 11" id="KW-0723">Serine/threonine-protein kinase</keyword>
<accession>A0A067PNM5</accession>
<dbReference type="GO" id="GO:0035556">
    <property type="term" value="P:intracellular signal transduction"/>
    <property type="evidence" value="ECO:0007669"/>
    <property type="project" value="TreeGrafter"/>
</dbReference>
<evidence type="ECO:0000256" key="8">
    <source>
        <dbReference type="ARBA" id="ARBA00047899"/>
    </source>
</evidence>
<dbReference type="PROSITE" id="PS00108">
    <property type="entry name" value="PROTEIN_KINASE_ST"/>
    <property type="match status" value="1"/>
</dbReference>
<dbReference type="InterPro" id="IPR000719">
    <property type="entry name" value="Prot_kinase_dom"/>
</dbReference>
<feature type="compositionally biased region" description="Basic and acidic residues" evidence="12">
    <location>
        <begin position="1"/>
        <end position="14"/>
    </location>
</feature>
<evidence type="ECO:0000313" key="15">
    <source>
        <dbReference type="Proteomes" id="UP000027265"/>
    </source>
</evidence>
<evidence type="ECO:0000256" key="5">
    <source>
        <dbReference type="ARBA" id="ARBA00022741"/>
    </source>
</evidence>
<gene>
    <name evidence="14" type="ORF">JAAARDRAFT_132825</name>
</gene>
<dbReference type="GO" id="GO:0005524">
    <property type="term" value="F:ATP binding"/>
    <property type="evidence" value="ECO:0007669"/>
    <property type="project" value="UniProtKB-UniRule"/>
</dbReference>
<dbReference type="InterPro" id="IPR011009">
    <property type="entry name" value="Kinase-like_dom_sf"/>
</dbReference>
<evidence type="ECO:0000256" key="12">
    <source>
        <dbReference type="SAM" id="MobiDB-lite"/>
    </source>
</evidence>
<dbReference type="OrthoDB" id="347657at2759"/>
<dbReference type="InterPro" id="IPR017441">
    <property type="entry name" value="Protein_kinase_ATP_BS"/>
</dbReference>
<comment type="similarity">
    <text evidence="1">Belongs to the protein kinase superfamily. AGC Ser/Thr protein kinase family. PDPK1 subfamily.</text>
</comment>
<evidence type="ECO:0000256" key="6">
    <source>
        <dbReference type="ARBA" id="ARBA00022777"/>
    </source>
</evidence>
<reference evidence="15" key="1">
    <citation type="journal article" date="2014" name="Proc. Natl. Acad. Sci. U.S.A.">
        <title>Extensive sampling of basidiomycete genomes demonstrates inadequacy of the white-rot/brown-rot paradigm for wood decay fungi.</title>
        <authorList>
            <person name="Riley R."/>
            <person name="Salamov A.A."/>
            <person name="Brown D.W."/>
            <person name="Nagy L.G."/>
            <person name="Floudas D."/>
            <person name="Held B.W."/>
            <person name="Levasseur A."/>
            <person name="Lombard V."/>
            <person name="Morin E."/>
            <person name="Otillar R."/>
            <person name="Lindquist E.A."/>
            <person name="Sun H."/>
            <person name="LaButti K.M."/>
            <person name="Schmutz J."/>
            <person name="Jabbour D."/>
            <person name="Luo H."/>
            <person name="Baker S.E."/>
            <person name="Pisabarro A.G."/>
            <person name="Walton J.D."/>
            <person name="Blanchette R.A."/>
            <person name="Henrissat B."/>
            <person name="Martin F."/>
            <person name="Cullen D."/>
            <person name="Hibbett D.S."/>
            <person name="Grigoriev I.V."/>
        </authorList>
    </citation>
    <scope>NUCLEOTIDE SEQUENCE [LARGE SCALE GENOMIC DNA]</scope>
    <source>
        <strain evidence="15">MUCL 33604</strain>
    </source>
</reference>
<dbReference type="Proteomes" id="UP000027265">
    <property type="component" value="Unassembled WGS sequence"/>
</dbReference>
<proteinExistence type="inferred from homology"/>
<feature type="region of interest" description="Disordered" evidence="12">
    <location>
        <begin position="1"/>
        <end position="29"/>
    </location>
</feature>
<feature type="region of interest" description="Disordered" evidence="12">
    <location>
        <begin position="387"/>
        <end position="434"/>
    </location>
</feature>
<dbReference type="PANTHER" id="PTHR24356:SF163">
    <property type="entry name" value="3-PHOSPHOINOSITIDE-DEPENDENT PROTEIN KINASE 1-RELATED"/>
    <property type="match status" value="1"/>
</dbReference>
<evidence type="ECO:0000256" key="7">
    <source>
        <dbReference type="ARBA" id="ARBA00022840"/>
    </source>
</evidence>
<evidence type="ECO:0000256" key="10">
    <source>
        <dbReference type="PROSITE-ProRule" id="PRU10141"/>
    </source>
</evidence>
<dbReference type="PROSITE" id="PS00107">
    <property type="entry name" value="PROTEIN_KINASE_ATP"/>
    <property type="match status" value="1"/>
</dbReference>
<dbReference type="PROSITE" id="PS50011">
    <property type="entry name" value="PROTEIN_KINASE_DOM"/>
    <property type="match status" value="1"/>
</dbReference>
<dbReference type="FunCoup" id="A0A067PNM5">
    <property type="interactions" value="360"/>
</dbReference>
<dbReference type="InterPro" id="IPR050236">
    <property type="entry name" value="Ser_Thr_kinase_AGC"/>
</dbReference>
<dbReference type="STRING" id="933084.A0A067PNM5"/>
<dbReference type="SUPFAM" id="SSF56112">
    <property type="entry name" value="Protein kinase-like (PK-like)"/>
    <property type="match status" value="1"/>
</dbReference>
<dbReference type="SMART" id="SM00220">
    <property type="entry name" value="S_TKc"/>
    <property type="match status" value="1"/>
</dbReference>
<dbReference type="FunFam" id="3.30.200.20:FF:000042">
    <property type="entry name" value="Aurora kinase A"/>
    <property type="match status" value="1"/>
</dbReference>
<keyword evidence="5 10" id="KW-0547">Nucleotide-binding</keyword>
<dbReference type="Gene3D" id="3.30.200.20">
    <property type="entry name" value="Phosphorylase Kinase, domain 1"/>
    <property type="match status" value="1"/>
</dbReference>
<dbReference type="CDD" id="cd05581">
    <property type="entry name" value="STKc_PDK1"/>
    <property type="match status" value="1"/>
</dbReference>
<comment type="catalytic activity">
    <reaction evidence="9">
        <text>L-seryl-[protein] + ATP = O-phospho-L-seryl-[protein] + ADP + H(+)</text>
        <dbReference type="Rhea" id="RHEA:17989"/>
        <dbReference type="Rhea" id="RHEA-COMP:9863"/>
        <dbReference type="Rhea" id="RHEA-COMP:11604"/>
        <dbReference type="ChEBI" id="CHEBI:15378"/>
        <dbReference type="ChEBI" id="CHEBI:29999"/>
        <dbReference type="ChEBI" id="CHEBI:30616"/>
        <dbReference type="ChEBI" id="CHEBI:83421"/>
        <dbReference type="ChEBI" id="CHEBI:456216"/>
        <dbReference type="EC" id="2.7.11.1"/>
    </reaction>
</comment>
<dbReference type="InterPro" id="IPR008271">
    <property type="entry name" value="Ser/Thr_kinase_AS"/>
</dbReference>
<dbReference type="Gene3D" id="1.10.510.10">
    <property type="entry name" value="Transferase(Phosphotransferase) domain 1"/>
    <property type="match status" value="1"/>
</dbReference>
<dbReference type="Pfam" id="PF00069">
    <property type="entry name" value="Pkinase"/>
    <property type="match status" value="1"/>
</dbReference>
<dbReference type="InterPro" id="IPR039046">
    <property type="entry name" value="PDPK1"/>
</dbReference>
<evidence type="ECO:0000256" key="11">
    <source>
        <dbReference type="RuleBase" id="RU000304"/>
    </source>
</evidence>
<keyword evidence="4" id="KW-0808">Transferase</keyword>
<keyword evidence="15" id="KW-1185">Reference proteome</keyword>
<evidence type="ECO:0000256" key="9">
    <source>
        <dbReference type="ARBA" id="ARBA00048679"/>
    </source>
</evidence>
<comment type="catalytic activity">
    <reaction evidence="8">
        <text>L-threonyl-[protein] + ATP = O-phospho-L-threonyl-[protein] + ADP + H(+)</text>
        <dbReference type="Rhea" id="RHEA:46608"/>
        <dbReference type="Rhea" id="RHEA-COMP:11060"/>
        <dbReference type="Rhea" id="RHEA-COMP:11605"/>
        <dbReference type="ChEBI" id="CHEBI:15378"/>
        <dbReference type="ChEBI" id="CHEBI:30013"/>
        <dbReference type="ChEBI" id="CHEBI:30616"/>
        <dbReference type="ChEBI" id="CHEBI:61977"/>
        <dbReference type="ChEBI" id="CHEBI:456216"/>
        <dbReference type="EC" id="2.7.11.1"/>
    </reaction>
</comment>
<organism evidence="14 15">
    <name type="scientific">Jaapia argillacea MUCL 33604</name>
    <dbReference type="NCBI Taxonomy" id="933084"/>
    <lineage>
        <taxon>Eukaryota</taxon>
        <taxon>Fungi</taxon>
        <taxon>Dikarya</taxon>
        <taxon>Basidiomycota</taxon>
        <taxon>Agaricomycotina</taxon>
        <taxon>Agaricomycetes</taxon>
        <taxon>Agaricomycetidae</taxon>
        <taxon>Jaapiales</taxon>
        <taxon>Jaapiaceae</taxon>
        <taxon>Jaapia</taxon>
    </lineage>
</organism>
<dbReference type="AlphaFoldDB" id="A0A067PNM5"/>
<dbReference type="GO" id="GO:0004674">
    <property type="term" value="F:protein serine/threonine kinase activity"/>
    <property type="evidence" value="ECO:0007669"/>
    <property type="project" value="UniProtKB-KW"/>
</dbReference>
<dbReference type="FunFam" id="1.10.510.10:FF:000833">
    <property type="entry name" value="AGC family protein kinase"/>
    <property type="match status" value="1"/>
</dbReference>
<dbReference type="PANTHER" id="PTHR24356">
    <property type="entry name" value="SERINE/THREONINE-PROTEIN KINASE"/>
    <property type="match status" value="1"/>
</dbReference>
<dbReference type="HOGENOM" id="CLU_631707_0_0_1"/>
<feature type="binding site" evidence="10">
    <location>
        <position position="66"/>
    </location>
    <ligand>
        <name>ATP</name>
        <dbReference type="ChEBI" id="CHEBI:30616"/>
    </ligand>
</feature>
<evidence type="ECO:0000256" key="4">
    <source>
        <dbReference type="ARBA" id="ARBA00022679"/>
    </source>
</evidence>
<evidence type="ECO:0000256" key="1">
    <source>
        <dbReference type="ARBA" id="ARBA00010006"/>
    </source>
</evidence>
<dbReference type="InParanoid" id="A0A067PNM5"/>
<evidence type="ECO:0000256" key="2">
    <source>
        <dbReference type="ARBA" id="ARBA00012513"/>
    </source>
</evidence>
<feature type="domain" description="Protein kinase" evidence="13">
    <location>
        <begin position="37"/>
        <end position="299"/>
    </location>
</feature>